<name>A0A6I0F809_9FIRM</name>
<reference evidence="1 2" key="1">
    <citation type="submission" date="2019-10" db="EMBL/GenBank/DDBJ databases">
        <title>Alkaliphilus serpentinus sp. nov. and Alkaliphilus pronyensis sp. nov., two novel anaerobic alkaliphilic species isolated from the serpentinized-hosted hydrothermal field of the Prony Bay (New Caledonia).</title>
        <authorList>
            <person name="Postec A."/>
        </authorList>
    </citation>
    <scope>NUCLEOTIDE SEQUENCE [LARGE SCALE GENOMIC DNA]</scope>
    <source>
        <strain evidence="1 2">LacV</strain>
    </source>
</reference>
<proteinExistence type="predicted"/>
<evidence type="ECO:0000313" key="2">
    <source>
        <dbReference type="Proteomes" id="UP000432715"/>
    </source>
</evidence>
<dbReference type="AlphaFoldDB" id="A0A6I0F809"/>
<organism evidence="1 2">
    <name type="scientific">Alkaliphilus pronyensis</name>
    <dbReference type="NCBI Taxonomy" id="1482732"/>
    <lineage>
        <taxon>Bacteria</taxon>
        <taxon>Bacillati</taxon>
        <taxon>Bacillota</taxon>
        <taxon>Clostridia</taxon>
        <taxon>Peptostreptococcales</taxon>
        <taxon>Natronincolaceae</taxon>
        <taxon>Alkaliphilus</taxon>
    </lineage>
</organism>
<comment type="caution">
    <text evidence="1">The sequence shown here is derived from an EMBL/GenBank/DDBJ whole genome shotgun (WGS) entry which is preliminary data.</text>
</comment>
<protein>
    <submittedName>
        <fullName evidence="1">Uncharacterized protein</fullName>
    </submittedName>
</protein>
<gene>
    <name evidence="1" type="ORF">F8154_08550</name>
</gene>
<sequence length="207" mass="24835">MNSLIDLIDKNSVEELFDTSTNEINWIWLNEEIFTDIINNASKAQDYSNDYSSLTLDNINKNAFIELIRKKFKAIGWIEVNQILFTEIEESFIPTTDIETFVFVSRGYFITRMNRLTDELEWVYKAMAIDTYQQLLPEEELEAIYNEYFYNNYMLLEDLIVKGEYKLHQGKWQYNKKNKTLIFYKNNKQRKQWAEGSTISIYNELNR</sequence>
<dbReference type="EMBL" id="WBZC01000027">
    <property type="protein sequence ID" value="KAB3534456.1"/>
    <property type="molecule type" value="Genomic_DNA"/>
</dbReference>
<keyword evidence="2" id="KW-1185">Reference proteome</keyword>
<evidence type="ECO:0000313" key="1">
    <source>
        <dbReference type="EMBL" id="KAB3534456.1"/>
    </source>
</evidence>
<dbReference type="Proteomes" id="UP000432715">
    <property type="component" value="Unassembled WGS sequence"/>
</dbReference>
<accession>A0A6I0F809</accession>